<name>A0A2Z5N8Q9_BURPY</name>
<accession>A0A2Z5N8Q9</accession>
<sequence>MASTLHDVPDSPCVGVCSTLFDDVCKGCGRTADEVSHWVFMNDDEKRAIWERIRREGTAMRFRHDGR</sequence>
<dbReference type="Pfam" id="PF06945">
    <property type="entry name" value="DUF1289"/>
    <property type="match status" value="1"/>
</dbReference>
<dbReference type="RefSeq" id="WP_114182313.1">
    <property type="nucleotide sequence ID" value="NZ_CP024904.1"/>
</dbReference>
<gene>
    <name evidence="1" type="ORF">CUJ89_36805</name>
</gene>
<dbReference type="PANTHER" id="PTHR35175">
    <property type="entry name" value="DUF1289 DOMAIN-CONTAINING PROTEIN"/>
    <property type="match status" value="1"/>
</dbReference>
<dbReference type="InterPro" id="IPR010710">
    <property type="entry name" value="DUF1289"/>
</dbReference>
<dbReference type="AlphaFoldDB" id="A0A2Z5N8Q9"/>
<proteinExistence type="predicted"/>
<evidence type="ECO:0000313" key="2">
    <source>
        <dbReference type="Proteomes" id="UP000253104"/>
    </source>
</evidence>
<reference evidence="1 2" key="1">
    <citation type="journal article" date="2018" name="ISME J.">
        <title>Involvement of Burkholderiaceae and sulfurous volatiles in disease-suppressive soils.</title>
        <authorList>
            <person name="Carrion V.J."/>
            <person name="Cordovez V."/>
            <person name="Tyc O."/>
            <person name="Etalo D.W."/>
            <person name="de Bruijn I."/>
            <person name="de Jager V.C."/>
            <person name="Medema M.H."/>
            <person name="Eberl L."/>
            <person name="Raaijmakers J.M."/>
        </authorList>
    </citation>
    <scope>NUCLEOTIDE SEQUENCE [LARGE SCALE GENOMIC DNA]</scope>
    <source>
        <strain evidence="2">mHSR5</strain>
    </source>
</reference>
<dbReference type="Proteomes" id="UP000253104">
    <property type="component" value="Chromosome mHSR5_C"/>
</dbReference>
<dbReference type="OrthoDB" id="5296987at2"/>
<dbReference type="PANTHER" id="PTHR35175:SF1">
    <property type="entry name" value="OXIDOREDUCTASE"/>
    <property type="match status" value="1"/>
</dbReference>
<organism evidence="1 2">
    <name type="scientific">Burkholderia pyrrocinia</name>
    <name type="common">Pseudomonas pyrrocinia</name>
    <dbReference type="NCBI Taxonomy" id="60550"/>
    <lineage>
        <taxon>Bacteria</taxon>
        <taxon>Pseudomonadati</taxon>
        <taxon>Pseudomonadota</taxon>
        <taxon>Betaproteobacteria</taxon>
        <taxon>Burkholderiales</taxon>
        <taxon>Burkholderiaceae</taxon>
        <taxon>Burkholderia</taxon>
        <taxon>Burkholderia cepacia complex</taxon>
    </lineage>
</organism>
<evidence type="ECO:0000313" key="1">
    <source>
        <dbReference type="EMBL" id="AXF25949.1"/>
    </source>
</evidence>
<protein>
    <submittedName>
        <fullName evidence="1">DUF1289 domain-containing protein</fullName>
    </submittedName>
</protein>
<dbReference type="EMBL" id="CP024904">
    <property type="protein sequence ID" value="AXF25949.1"/>
    <property type="molecule type" value="Genomic_DNA"/>
</dbReference>